<evidence type="ECO:0000313" key="2">
    <source>
        <dbReference type="EMBL" id="EKC58584.1"/>
    </source>
</evidence>
<accession>K1ST66</accession>
<feature type="transmembrane region" description="Helical" evidence="1">
    <location>
        <begin position="9"/>
        <end position="29"/>
    </location>
</feature>
<keyword evidence="1" id="KW-1133">Transmembrane helix</keyword>
<proteinExistence type="predicted"/>
<reference evidence="2" key="1">
    <citation type="journal article" date="2013" name="Environ. Microbiol.">
        <title>Microbiota from the distal guts of lean and obese adolescents exhibit partial functional redundancy besides clear differences in community structure.</title>
        <authorList>
            <person name="Ferrer M."/>
            <person name="Ruiz A."/>
            <person name="Lanza F."/>
            <person name="Haange S.B."/>
            <person name="Oberbach A."/>
            <person name="Till H."/>
            <person name="Bargiela R."/>
            <person name="Campoy C."/>
            <person name="Segura M.T."/>
            <person name="Richter M."/>
            <person name="von Bergen M."/>
            <person name="Seifert J."/>
            <person name="Suarez A."/>
        </authorList>
    </citation>
    <scope>NUCLEOTIDE SEQUENCE</scope>
</reference>
<protein>
    <submittedName>
        <fullName evidence="2">Uncharacterized protein</fullName>
    </submittedName>
</protein>
<organism evidence="2">
    <name type="scientific">human gut metagenome</name>
    <dbReference type="NCBI Taxonomy" id="408170"/>
    <lineage>
        <taxon>unclassified sequences</taxon>
        <taxon>metagenomes</taxon>
        <taxon>organismal metagenomes</taxon>
    </lineage>
</organism>
<gene>
    <name evidence="2" type="ORF">OBE_09932</name>
</gene>
<feature type="non-terminal residue" evidence="2">
    <location>
        <position position="49"/>
    </location>
</feature>
<name>K1ST66_9ZZZZ</name>
<keyword evidence="1" id="KW-0812">Transmembrane</keyword>
<keyword evidence="1" id="KW-0472">Membrane</keyword>
<sequence length="49" mass="5394">MKNFYRDGGLVISVSALVVALVIIQGYIYTKDINVFWVSAPFVVLIGGF</sequence>
<comment type="caution">
    <text evidence="2">The sequence shown here is derived from an EMBL/GenBank/DDBJ whole genome shotgun (WGS) entry which is preliminary data.</text>
</comment>
<dbReference type="AlphaFoldDB" id="K1ST66"/>
<evidence type="ECO:0000256" key="1">
    <source>
        <dbReference type="SAM" id="Phobius"/>
    </source>
</evidence>
<dbReference type="EMBL" id="AJWZ01006854">
    <property type="protein sequence ID" value="EKC58584.1"/>
    <property type="molecule type" value="Genomic_DNA"/>
</dbReference>